<name>A0A1T4X093_9BACT</name>
<keyword evidence="4" id="KW-1185">Reference proteome</keyword>
<dbReference type="PROSITE" id="PS51257">
    <property type="entry name" value="PROKAR_LIPOPROTEIN"/>
    <property type="match status" value="1"/>
</dbReference>
<dbReference type="Gene3D" id="1.10.1470.10">
    <property type="entry name" value="YjbJ"/>
    <property type="match status" value="1"/>
</dbReference>
<evidence type="ECO:0000313" key="4">
    <source>
        <dbReference type="Proteomes" id="UP000190774"/>
    </source>
</evidence>
<dbReference type="STRING" id="48467.SAMN02745166_00887"/>
<dbReference type="OrthoDB" id="9796058at2"/>
<dbReference type="AlphaFoldDB" id="A0A1T4X093"/>
<organism evidence="3 4">
    <name type="scientific">Prosthecobacter debontii</name>
    <dbReference type="NCBI Taxonomy" id="48467"/>
    <lineage>
        <taxon>Bacteria</taxon>
        <taxon>Pseudomonadati</taxon>
        <taxon>Verrucomicrobiota</taxon>
        <taxon>Verrucomicrobiia</taxon>
        <taxon>Verrucomicrobiales</taxon>
        <taxon>Verrucomicrobiaceae</taxon>
        <taxon>Prosthecobacter</taxon>
    </lineage>
</organism>
<accession>A0A1T4X093</accession>
<dbReference type="InterPro" id="IPR036629">
    <property type="entry name" value="YjbJ_sf"/>
</dbReference>
<dbReference type="InterPro" id="IPR008462">
    <property type="entry name" value="CsbD"/>
</dbReference>
<evidence type="ECO:0000256" key="1">
    <source>
        <dbReference type="ARBA" id="ARBA00009129"/>
    </source>
</evidence>
<evidence type="ECO:0000259" key="2">
    <source>
        <dbReference type="Pfam" id="PF05532"/>
    </source>
</evidence>
<protein>
    <submittedName>
        <fullName evidence="3">Uncharacterized conserved protein YjbJ, UPF0337 family</fullName>
    </submittedName>
</protein>
<dbReference type="Proteomes" id="UP000190774">
    <property type="component" value="Unassembled WGS sequence"/>
</dbReference>
<sequence length="115" mass="13386">MKTIIPIFIVSLALVSCDRQERAEIQEDARELAKDVKESATELTKEVKDATNYEANKLKLKGTWHETKGKLKQKYAELTEDDLLYEEGKEDELYGRLQKRLGKSREEVEKIIEEQ</sequence>
<reference evidence="4" key="1">
    <citation type="submission" date="2017-02" db="EMBL/GenBank/DDBJ databases">
        <authorList>
            <person name="Varghese N."/>
            <person name="Submissions S."/>
        </authorList>
    </citation>
    <scope>NUCLEOTIDE SEQUENCE [LARGE SCALE GENOMIC DNA]</scope>
    <source>
        <strain evidence="4">ATCC 700200</strain>
    </source>
</reference>
<comment type="similarity">
    <text evidence="1">Belongs to the UPF0337 (CsbD) family.</text>
</comment>
<feature type="domain" description="CsbD-like" evidence="2">
    <location>
        <begin position="59"/>
        <end position="110"/>
    </location>
</feature>
<evidence type="ECO:0000313" key="3">
    <source>
        <dbReference type="EMBL" id="SKA82281.1"/>
    </source>
</evidence>
<dbReference type="EMBL" id="FUYE01000002">
    <property type="protein sequence ID" value="SKA82281.1"/>
    <property type="molecule type" value="Genomic_DNA"/>
</dbReference>
<proteinExistence type="inferred from homology"/>
<dbReference type="SUPFAM" id="SSF69047">
    <property type="entry name" value="Hypothetical protein YjbJ"/>
    <property type="match status" value="1"/>
</dbReference>
<dbReference type="Pfam" id="PF05532">
    <property type="entry name" value="CsbD"/>
    <property type="match status" value="1"/>
</dbReference>
<gene>
    <name evidence="3" type="ORF">SAMN02745166_00887</name>
</gene>